<dbReference type="AlphaFoldDB" id="A0A2A5RII4"/>
<name>A0A2A5RII4_9LACT</name>
<proteinExistence type="predicted"/>
<sequence>MMTEHPVGEPYTITVDGLSNTFISVVPAGETVGTGIDQPIVDETVKTRDRIMVTHGTNPSQYFTSAQGGKTAVFFRNK</sequence>
<evidence type="ECO:0000313" key="2">
    <source>
        <dbReference type="Proteomes" id="UP000218181"/>
    </source>
</evidence>
<reference evidence="1 2" key="1">
    <citation type="submission" date="2014-12" db="EMBL/GenBank/DDBJ databases">
        <title>Draft genome sequences of 10 type strains of Lactococcus.</title>
        <authorList>
            <person name="Sun Z."/>
            <person name="Zhong Z."/>
            <person name="Liu W."/>
            <person name="Zhang W."/>
            <person name="Zhang H."/>
        </authorList>
    </citation>
    <scope>NUCLEOTIDE SEQUENCE [LARGE SCALE GENOMIC DNA]</scope>
    <source>
        <strain evidence="1 2">JCM 16395</strain>
    </source>
</reference>
<keyword evidence="2" id="KW-1185">Reference proteome</keyword>
<gene>
    <name evidence="1" type="ORF">RT41_GL000621</name>
</gene>
<organism evidence="1 2">
    <name type="scientific">Lactococcus fujiensis JCM 16395</name>
    <dbReference type="NCBI Taxonomy" id="1291764"/>
    <lineage>
        <taxon>Bacteria</taxon>
        <taxon>Bacillati</taxon>
        <taxon>Bacillota</taxon>
        <taxon>Bacilli</taxon>
        <taxon>Lactobacillales</taxon>
        <taxon>Streptococcaceae</taxon>
        <taxon>Lactococcus</taxon>
    </lineage>
</organism>
<dbReference type="EMBL" id="JXJU01000018">
    <property type="protein sequence ID" value="PCR98882.1"/>
    <property type="molecule type" value="Genomic_DNA"/>
</dbReference>
<dbReference type="Proteomes" id="UP000218181">
    <property type="component" value="Unassembled WGS sequence"/>
</dbReference>
<accession>A0A2A5RII4</accession>
<protein>
    <submittedName>
        <fullName evidence="1">Uncharacterized protein</fullName>
    </submittedName>
</protein>
<evidence type="ECO:0000313" key="1">
    <source>
        <dbReference type="EMBL" id="PCR98882.1"/>
    </source>
</evidence>
<comment type="caution">
    <text evidence="1">The sequence shown here is derived from an EMBL/GenBank/DDBJ whole genome shotgun (WGS) entry which is preliminary data.</text>
</comment>